<evidence type="ECO:0000313" key="2">
    <source>
        <dbReference type="EMBL" id="MBB4150632.1"/>
    </source>
</evidence>
<proteinExistence type="predicted"/>
<name>A0A7W6LUY2_9SPHN</name>
<reference evidence="2 3" key="1">
    <citation type="submission" date="2020-08" db="EMBL/GenBank/DDBJ databases">
        <title>Genomic Encyclopedia of Type Strains, Phase IV (KMG-IV): sequencing the most valuable type-strain genomes for metagenomic binning, comparative biology and taxonomic classification.</title>
        <authorList>
            <person name="Goeker M."/>
        </authorList>
    </citation>
    <scope>NUCLEOTIDE SEQUENCE [LARGE SCALE GENOMIC DNA]</scope>
    <source>
        <strain evidence="2 3">DSM 19371</strain>
    </source>
</reference>
<organism evidence="2 3">
    <name type="scientific">Sphingobium scionense</name>
    <dbReference type="NCBI Taxonomy" id="1404341"/>
    <lineage>
        <taxon>Bacteria</taxon>
        <taxon>Pseudomonadati</taxon>
        <taxon>Pseudomonadota</taxon>
        <taxon>Alphaproteobacteria</taxon>
        <taxon>Sphingomonadales</taxon>
        <taxon>Sphingomonadaceae</taxon>
        <taxon>Sphingobium</taxon>
    </lineage>
</organism>
<feature type="region of interest" description="Disordered" evidence="1">
    <location>
        <begin position="1"/>
        <end position="29"/>
    </location>
</feature>
<dbReference type="Proteomes" id="UP000590524">
    <property type="component" value="Unassembled WGS sequence"/>
</dbReference>
<evidence type="ECO:0000313" key="3">
    <source>
        <dbReference type="Proteomes" id="UP000590524"/>
    </source>
</evidence>
<sequence>MTIRSGLDVQPRLMALPSPGRKTASGGLQPWARRRVRRIGSQPTVASGENRPRYDVARRGAVLPQKMEPCSGAQKAGQWLGDNVGKVGSLATNLGLTATTAGGGLFLAGMGQIGRGNFVGGLRTGMLGFIAMEKGAELTGVGGLITAGGGVISAVSGSGKPATVEGLTRLSTSLLPSGPIKDFASEAISKGLDAVIPDIRSCAP</sequence>
<comment type="caution">
    <text evidence="2">The sequence shown here is derived from an EMBL/GenBank/DDBJ whole genome shotgun (WGS) entry which is preliminary data.</text>
</comment>
<accession>A0A7W6LUY2</accession>
<evidence type="ECO:0000256" key="1">
    <source>
        <dbReference type="SAM" id="MobiDB-lite"/>
    </source>
</evidence>
<gene>
    <name evidence="2" type="ORF">GGQ90_004439</name>
</gene>
<dbReference type="EMBL" id="JACIEU010000023">
    <property type="protein sequence ID" value="MBB4150632.1"/>
    <property type="molecule type" value="Genomic_DNA"/>
</dbReference>
<protein>
    <submittedName>
        <fullName evidence="2">Uncharacterized protein</fullName>
    </submittedName>
</protein>
<dbReference type="AlphaFoldDB" id="A0A7W6LUY2"/>
<keyword evidence="3" id="KW-1185">Reference proteome</keyword>